<keyword evidence="2" id="KW-1185">Reference proteome</keyword>
<name>A0A2A2K2L5_9BILA</name>
<evidence type="ECO:0000313" key="2">
    <source>
        <dbReference type="Proteomes" id="UP000218231"/>
    </source>
</evidence>
<gene>
    <name evidence="1" type="ORF">WR25_12608</name>
</gene>
<organism evidence="1 2">
    <name type="scientific">Diploscapter pachys</name>
    <dbReference type="NCBI Taxonomy" id="2018661"/>
    <lineage>
        <taxon>Eukaryota</taxon>
        <taxon>Metazoa</taxon>
        <taxon>Ecdysozoa</taxon>
        <taxon>Nematoda</taxon>
        <taxon>Chromadorea</taxon>
        <taxon>Rhabditida</taxon>
        <taxon>Rhabditina</taxon>
        <taxon>Rhabditomorpha</taxon>
        <taxon>Rhabditoidea</taxon>
        <taxon>Rhabditidae</taxon>
        <taxon>Diploscapter</taxon>
    </lineage>
</organism>
<dbReference type="EMBL" id="LIAE01009829">
    <property type="protein sequence ID" value="PAV68059.1"/>
    <property type="molecule type" value="Genomic_DNA"/>
</dbReference>
<accession>A0A2A2K2L5</accession>
<proteinExistence type="predicted"/>
<dbReference type="AlphaFoldDB" id="A0A2A2K2L5"/>
<dbReference type="Proteomes" id="UP000218231">
    <property type="component" value="Unassembled WGS sequence"/>
</dbReference>
<sequence length="592" mass="65412">MPCFVICNIADDARPAITFNAVDTYVDNDSAWLDPIAFHHLRPPYRYHQNVGSSAQRRDISRFGVRDGHGAVLGHQQLGHWLTNNHHQAAQRGAGNQGVLACGQTASVQDVKTIHIFVCINGIDNRVGIKVCRKSLGCISGQPMNERLHTDGQCLAVFGTYINATCWILANKYNSQARNESCLLFNLGYFFQPAEQVVVVDSENAGQHWLHDIRYELRHTGNRHTVCFSSVSQANVIHRNQLFRTAHHVNHGTWRLNRLNKESVSGIAENSFQSVCRATGCTANTAWQVDEQWMVFIDGDPLLFELHCQLAGSSAVTEEQHFRALIIHEVDAWIALCINASVFDCSGIVGLVLHDLHAQACEPINFPLFGVRRHVHHCSEAQSASGNTNAQPQITCAAHGNGVLGKKSAGLLSHQDGNIATRSQDAALFSHLLGVHKDFINATTCFDRTRDGQVPVCLDEDTTVFRSAIPESTTQIFGFDQLGLDPALRCLEFGEARLQHWRQQLPVFFGLFNLSSPDRQRLVSNAVGFQASAMYPLGIDWEVGNQFGNYCAALRDDGGTGSFVSNLCIEDICDQVADDFELFGTKTSSSTR</sequence>
<comment type="caution">
    <text evidence="1">The sequence shown here is derived from an EMBL/GenBank/DDBJ whole genome shotgun (WGS) entry which is preliminary data.</text>
</comment>
<reference evidence="1 2" key="1">
    <citation type="journal article" date="2017" name="Curr. Biol.">
        <title>Genome architecture and evolution of a unichromosomal asexual nematode.</title>
        <authorList>
            <person name="Fradin H."/>
            <person name="Zegar C."/>
            <person name="Gutwein M."/>
            <person name="Lucas J."/>
            <person name="Kovtun M."/>
            <person name="Corcoran D."/>
            <person name="Baugh L.R."/>
            <person name="Kiontke K."/>
            <person name="Gunsalus K."/>
            <person name="Fitch D.H."/>
            <person name="Piano F."/>
        </authorList>
    </citation>
    <scope>NUCLEOTIDE SEQUENCE [LARGE SCALE GENOMIC DNA]</scope>
    <source>
        <strain evidence="1">PF1309</strain>
    </source>
</reference>
<protein>
    <submittedName>
        <fullName evidence="1">Uncharacterized protein</fullName>
    </submittedName>
</protein>
<evidence type="ECO:0000313" key="1">
    <source>
        <dbReference type="EMBL" id="PAV68059.1"/>
    </source>
</evidence>